<organism evidence="2 3">
    <name type="scientific">Prosthecobacter dejongeii</name>
    <dbReference type="NCBI Taxonomy" id="48465"/>
    <lineage>
        <taxon>Bacteria</taxon>
        <taxon>Pseudomonadati</taxon>
        <taxon>Verrucomicrobiota</taxon>
        <taxon>Verrucomicrobiia</taxon>
        <taxon>Verrucomicrobiales</taxon>
        <taxon>Verrucomicrobiaceae</taxon>
        <taxon>Prosthecobacter</taxon>
    </lineage>
</organism>
<dbReference type="EMBL" id="JACHIF010000001">
    <property type="protein sequence ID" value="MBB5036525.1"/>
    <property type="molecule type" value="Genomic_DNA"/>
</dbReference>
<dbReference type="Pfam" id="PF01850">
    <property type="entry name" value="PIN"/>
    <property type="match status" value="1"/>
</dbReference>
<proteinExistence type="predicted"/>
<protein>
    <submittedName>
        <fullName evidence="2">PIN domain nuclease of toxin-antitoxin system</fullName>
    </submittedName>
</protein>
<name>A0A7W7YIH8_9BACT</name>
<sequence>MKLLIDTHALLWFCEGHSSLSAKARAAMEDENNERYVSYASAWEVAIKVSLGKLHLKLDYDILFSQVVQANGFQMIGQDLGHYQALIAMPKHHGDPFDRLLIAQAQVEGMTILSCDRNFAAYGVPLLWWRSDFRLVEKKHAF</sequence>
<gene>
    <name evidence="2" type="ORF">HNQ64_000759</name>
</gene>
<feature type="domain" description="PIN" evidence="1">
    <location>
        <begin position="4"/>
        <end position="123"/>
    </location>
</feature>
<dbReference type="Gene3D" id="3.40.50.1010">
    <property type="entry name" value="5'-nuclease"/>
    <property type="match status" value="1"/>
</dbReference>
<dbReference type="PANTHER" id="PTHR36173:SF2">
    <property type="entry name" value="RIBONUCLEASE VAPC16"/>
    <property type="match status" value="1"/>
</dbReference>
<dbReference type="InterPro" id="IPR002716">
    <property type="entry name" value="PIN_dom"/>
</dbReference>
<keyword evidence="3" id="KW-1185">Reference proteome</keyword>
<comment type="caution">
    <text evidence="2">The sequence shown here is derived from an EMBL/GenBank/DDBJ whole genome shotgun (WGS) entry which is preliminary data.</text>
</comment>
<dbReference type="CDD" id="cd09872">
    <property type="entry name" value="PIN_Sll0205-like"/>
    <property type="match status" value="1"/>
</dbReference>
<dbReference type="AlphaFoldDB" id="A0A7W7YIH8"/>
<dbReference type="InterPro" id="IPR029060">
    <property type="entry name" value="PIN-like_dom_sf"/>
</dbReference>
<dbReference type="PANTHER" id="PTHR36173">
    <property type="entry name" value="RIBONUCLEASE VAPC16-RELATED"/>
    <property type="match status" value="1"/>
</dbReference>
<evidence type="ECO:0000313" key="3">
    <source>
        <dbReference type="Proteomes" id="UP000534294"/>
    </source>
</evidence>
<evidence type="ECO:0000259" key="1">
    <source>
        <dbReference type="Pfam" id="PF01850"/>
    </source>
</evidence>
<dbReference type="Proteomes" id="UP000534294">
    <property type="component" value="Unassembled WGS sequence"/>
</dbReference>
<reference evidence="2 3" key="1">
    <citation type="submission" date="2020-08" db="EMBL/GenBank/DDBJ databases">
        <title>Genomic Encyclopedia of Type Strains, Phase IV (KMG-IV): sequencing the most valuable type-strain genomes for metagenomic binning, comparative biology and taxonomic classification.</title>
        <authorList>
            <person name="Goeker M."/>
        </authorList>
    </citation>
    <scope>NUCLEOTIDE SEQUENCE [LARGE SCALE GENOMIC DNA]</scope>
    <source>
        <strain evidence="2 3">DSM 12251</strain>
    </source>
</reference>
<accession>A0A7W7YIH8</accession>
<evidence type="ECO:0000313" key="2">
    <source>
        <dbReference type="EMBL" id="MBB5036525.1"/>
    </source>
</evidence>
<dbReference type="RefSeq" id="WP_184205465.1">
    <property type="nucleotide sequence ID" value="NZ_JACHIF010000001.1"/>
</dbReference>
<dbReference type="SUPFAM" id="SSF88723">
    <property type="entry name" value="PIN domain-like"/>
    <property type="match status" value="1"/>
</dbReference>
<dbReference type="InterPro" id="IPR041705">
    <property type="entry name" value="PIN_Sll0205"/>
</dbReference>
<dbReference type="InterPro" id="IPR052919">
    <property type="entry name" value="TA_system_RNase"/>
</dbReference>